<evidence type="ECO:0000313" key="2">
    <source>
        <dbReference type="Proteomes" id="UP001597541"/>
    </source>
</evidence>
<dbReference type="Proteomes" id="UP001597541">
    <property type="component" value="Unassembled WGS sequence"/>
</dbReference>
<dbReference type="RefSeq" id="WP_377600667.1">
    <property type="nucleotide sequence ID" value="NZ_JBHUME010000005.1"/>
</dbReference>
<keyword evidence="2" id="KW-1185">Reference proteome</keyword>
<proteinExistence type="predicted"/>
<dbReference type="EMBL" id="JBHUME010000005">
    <property type="protein sequence ID" value="MFD2611738.1"/>
    <property type="molecule type" value="Genomic_DNA"/>
</dbReference>
<comment type="caution">
    <text evidence="1">The sequence shown here is derived from an EMBL/GenBank/DDBJ whole genome shotgun (WGS) entry which is preliminary data.</text>
</comment>
<name>A0ABW5P976_9BACL</name>
<accession>A0ABW5P976</accession>
<organism evidence="1 2">
    <name type="scientific">Paenibacillus gansuensis</name>
    <dbReference type="NCBI Taxonomy" id="306542"/>
    <lineage>
        <taxon>Bacteria</taxon>
        <taxon>Bacillati</taxon>
        <taxon>Bacillota</taxon>
        <taxon>Bacilli</taxon>
        <taxon>Bacillales</taxon>
        <taxon>Paenibacillaceae</taxon>
        <taxon>Paenibacillus</taxon>
    </lineage>
</organism>
<reference evidence="2" key="1">
    <citation type="journal article" date="2019" name="Int. J. Syst. Evol. Microbiol.">
        <title>The Global Catalogue of Microorganisms (GCM) 10K type strain sequencing project: providing services to taxonomists for standard genome sequencing and annotation.</title>
        <authorList>
            <consortium name="The Broad Institute Genomics Platform"/>
            <consortium name="The Broad Institute Genome Sequencing Center for Infectious Disease"/>
            <person name="Wu L."/>
            <person name="Ma J."/>
        </authorList>
    </citation>
    <scope>NUCLEOTIDE SEQUENCE [LARGE SCALE GENOMIC DNA]</scope>
    <source>
        <strain evidence="2">KCTC 3950</strain>
    </source>
</reference>
<evidence type="ECO:0000313" key="1">
    <source>
        <dbReference type="EMBL" id="MFD2611738.1"/>
    </source>
</evidence>
<gene>
    <name evidence="1" type="ORF">ACFSUF_04800</name>
</gene>
<protein>
    <submittedName>
        <fullName evidence="1">Uncharacterized protein</fullName>
    </submittedName>
</protein>
<sequence length="48" mass="5748">MDDKDLYENIKYWAKQQEDLTKVPLSSAFERVEQELRDDEEGEADIQE</sequence>